<dbReference type="EMBL" id="JARKHS020027046">
    <property type="protein sequence ID" value="KAK8765735.1"/>
    <property type="molecule type" value="Genomic_DNA"/>
</dbReference>
<keyword evidence="2" id="KW-1185">Reference proteome</keyword>
<evidence type="ECO:0000313" key="2">
    <source>
        <dbReference type="Proteomes" id="UP001321473"/>
    </source>
</evidence>
<dbReference type="CDD" id="cd19941">
    <property type="entry name" value="TIL"/>
    <property type="match status" value="1"/>
</dbReference>
<accession>A0AAQ4DTE5</accession>
<reference evidence="1 2" key="1">
    <citation type="journal article" date="2023" name="Arcadia Sci">
        <title>De novo assembly of a long-read Amblyomma americanum tick genome.</title>
        <authorList>
            <person name="Chou S."/>
            <person name="Poskanzer K.E."/>
            <person name="Rollins M."/>
            <person name="Thuy-Boun P.S."/>
        </authorList>
    </citation>
    <scope>NUCLEOTIDE SEQUENCE [LARGE SCALE GENOMIC DNA]</scope>
    <source>
        <strain evidence="1">F_SG_1</strain>
        <tissue evidence="1">Salivary glands</tissue>
    </source>
</reference>
<sequence length="403" mass="46890">MTLQLCRVKSQRLLLPFGIAVYDLDYDDFSNTCSETNKYGPFSRLHAIRGIVNFFRTRFNRFTEFTACLRLITAGGRCRFVLVSRHRAAGSPPATIEKEAGTYFLMSYQSNRNSYVACYLQKVGPLGIKPMPCWHTSKHNIQDRQATRTMNVLQAMLVATVGTFVGTKKLFCEECWYPNQEKAKCASTYLAEDTCPGVPFIECKFGYCKCHCIPGFYRRWDFQCVPERQCYPRQLRPEQWFRSTDDIYQKFMSGYMTRLYPFSCFKSKYKRQSGNTYFRSVQFLMKNRTGKISRSYDLQLKLRYSARGDEAYIDVAAEGRGKRPPDYKPTYSILYASDNCILIGDEYPGPGRFTNCTLWTTLNRIENLHWSCEYMFELNCKQPNLTVSRIADCWQGNKNAVFK</sequence>
<evidence type="ECO:0000313" key="1">
    <source>
        <dbReference type="EMBL" id="KAK8765735.1"/>
    </source>
</evidence>
<protein>
    <submittedName>
        <fullName evidence="1">Uncharacterized protein</fullName>
    </submittedName>
</protein>
<proteinExistence type="predicted"/>
<comment type="caution">
    <text evidence="1">The sequence shown here is derived from an EMBL/GenBank/DDBJ whole genome shotgun (WGS) entry which is preliminary data.</text>
</comment>
<name>A0AAQ4DTE5_AMBAM</name>
<gene>
    <name evidence="1" type="ORF">V5799_031656</name>
</gene>
<dbReference type="InterPro" id="IPR012674">
    <property type="entry name" value="Calycin"/>
</dbReference>
<dbReference type="AlphaFoldDB" id="A0AAQ4DTE5"/>
<dbReference type="Gene3D" id="2.40.128.20">
    <property type="match status" value="1"/>
</dbReference>
<dbReference type="Proteomes" id="UP001321473">
    <property type="component" value="Unassembled WGS sequence"/>
</dbReference>
<organism evidence="1 2">
    <name type="scientific">Amblyomma americanum</name>
    <name type="common">Lone star tick</name>
    <dbReference type="NCBI Taxonomy" id="6943"/>
    <lineage>
        <taxon>Eukaryota</taxon>
        <taxon>Metazoa</taxon>
        <taxon>Ecdysozoa</taxon>
        <taxon>Arthropoda</taxon>
        <taxon>Chelicerata</taxon>
        <taxon>Arachnida</taxon>
        <taxon>Acari</taxon>
        <taxon>Parasitiformes</taxon>
        <taxon>Ixodida</taxon>
        <taxon>Ixodoidea</taxon>
        <taxon>Ixodidae</taxon>
        <taxon>Amblyomminae</taxon>
        <taxon>Amblyomma</taxon>
    </lineage>
</organism>